<evidence type="ECO:0000256" key="9">
    <source>
        <dbReference type="ARBA" id="ARBA00022982"/>
    </source>
</evidence>
<dbReference type="EC" id="7.1.1.2" evidence="3"/>
<organism evidence="17">
    <name type="scientific">Sadoletus valdezi</name>
    <dbReference type="NCBI Taxonomy" id="2813444"/>
    <lineage>
        <taxon>Eukaryota</taxon>
        <taxon>Metazoa</taxon>
        <taxon>Ecdysozoa</taxon>
        <taxon>Arthropoda</taxon>
        <taxon>Hexapoda</taxon>
        <taxon>Insecta</taxon>
        <taxon>Pterygota</taxon>
        <taxon>Neoptera</taxon>
        <taxon>Paraneoptera</taxon>
        <taxon>Hemiptera</taxon>
        <taxon>Heteroptera</taxon>
        <taxon>Panheteroptera</taxon>
        <taxon>Pentatomomorpha</taxon>
        <taxon>Lygaeoidea</taxon>
        <taxon>Heterogastridae</taxon>
        <taxon>Sadoletus</taxon>
    </lineage>
</organism>
<keyword evidence="10 16" id="KW-1133">Transmembrane helix</keyword>
<evidence type="ECO:0000256" key="10">
    <source>
        <dbReference type="ARBA" id="ARBA00022989"/>
    </source>
</evidence>
<evidence type="ECO:0000256" key="15">
    <source>
        <dbReference type="ARBA" id="ARBA00049551"/>
    </source>
</evidence>
<comment type="similarity">
    <text evidence="2">Belongs to the complex I subunit 6 family.</text>
</comment>
<sequence length="161" mass="18558">MLMLFHIMATLSFTFLFLNHPVSMGITIILQALTIAMITGMMAGTFWFSYIIVLIMLSGMLVLFIYMASVASNEKFKTPTKIIIMTIIMMIVGMGLEVMYENSEEYMKIMTETNQEKMTLTMLFNSKFMYITISMVLYMFFAMVVVSFIVNIYEGPLRVKK</sequence>
<keyword evidence="12 17" id="KW-0496">Mitochondrion</keyword>
<geneLocation type="mitochondrion" evidence="17"/>
<evidence type="ECO:0000256" key="13">
    <source>
        <dbReference type="ARBA" id="ARBA00023136"/>
    </source>
</evidence>
<evidence type="ECO:0000256" key="2">
    <source>
        <dbReference type="ARBA" id="ARBA00005698"/>
    </source>
</evidence>
<evidence type="ECO:0000256" key="11">
    <source>
        <dbReference type="ARBA" id="ARBA00023027"/>
    </source>
</evidence>
<keyword evidence="7 16" id="KW-0812">Transmembrane</keyword>
<evidence type="ECO:0000256" key="1">
    <source>
        <dbReference type="ARBA" id="ARBA00004225"/>
    </source>
</evidence>
<protein>
    <recommendedName>
        <fullName evidence="4">NADH-ubiquinone oxidoreductase chain 6</fullName>
        <ecNumber evidence="3">7.1.1.2</ecNumber>
    </recommendedName>
    <alternativeName>
        <fullName evidence="14">NADH dehydrogenase subunit 6</fullName>
    </alternativeName>
</protein>
<keyword evidence="5" id="KW-0813">Transport</keyword>
<evidence type="ECO:0000256" key="8">
    <source>
        <dbReference type="ARBA" id="ARBA00022967"/>
    </source>
</evidence>
<keyword evidence="8" id="KW-1278">Translocase</keyword>
<comment type="subcellular location">
    <subcellularLocation>
        <location evidence="1">Mitochondrion membrane</location>
        <topology evidence="1">Multi-pass membrane protein</topology>
    </subcellularLocation>
</comment>
<evidence type="ECO:0000313" key="17">
    <source>
        <dbReference type="EMBL" id="UPL65426.1"/>
    </source>
</evidence>
<dbReference type="GO" id="GO:0008137">
    <property type="term" value="F:NADH dehydrogenase (ubiquinone) activity"/>
    <property type="evidence" value="ECO:0007669"/>
    <property type="project" value="UniProtKB-EC"/>
</dbReference>
<dbReference type="PANTHER" id="PTHR11435">
    <property type="entry name" value="NADH UBIQUINONE OXIDOREDUCTASE SUBUNIT ND6"/>
    <property type="match status" value="1"/>
</dbReference>
<evidence type="ECO:0000256" key="6">
    <source>
        <dbReference type="ARBA" id="ARBA00022660"/>
    </source>
</evidence>
<evidence type="ECO:0000256" key="12">
    <source>
        <dbReference type="ARBA" id="ARBA00023128"/>
    </source>
</evidence>
<comment type="catalytic activity">
    <reaction evidence="15">
        <text>a ubiquinone + NADH + 5 H(+)(in) = a ubiquinol + NAD(+) + 4 H(+)(out)</text>
        <dbReference type="Rhea" id="RHEA:29091"/>
        <dbReference type="Rhea" id="RHEA-COMP:9565"/>
        <dbReference type="Rhea" id="RHEA-COMP:9566"/>
        <dbReference type="ChEBI" id="CHEBI:15378"/>
        <dbReference type="ChEBI" id="CHEBI:16389"/>
        <dbReference type="ChEBI" id="CHEBI:17976"/>
        <dbReference type="ChEBI" id="CHEBI:57540"/>
        <dbReference type="ChEBI" id="CHEBI:57945"/>
        <dbReference type="EC" id="7.1.1.2"/>
    </reaction>
</comment>
<dbReference type="AlphaFoldDB" id="A0A8T9ZXA7"/>
<reference evidence="17" key="1">
    <citation type="journal article" date="2022" name="Cladistics">
        <title>Diversification of the phytophagous lineages of true bugs (Insecta: Hemiptera: Heteroptera) shortly after that of the flowering plants.</title>
        <authorList>
            <person name="Ye F."/>
            <person name="Kment P."/>
            <person name="Redei D."/>
            <person name="Luo J.Y."/>
            <person name="Wang Y.H."/>
            <person name="Kuechler S.M."/>
            <person name="Zhang W.W."/>
            <person name="Chen P.P."/>
            <person name="Wu H.Y."/>
            <person name="Wu Y.Z."/>
            <person name="Sun X.Y."/>
            <person name="Ding L."/>
            <person name="Wang Y.R."/>
            <person name="Xie Q."/>
        </authorList>
    </citation>
    <scope>NUCLEOTIDE SEQUENCE</scope>
</reference>
<accession>A0A8T9ZXA7</accession>
<proteinExistence type="inferred from homology"/>
<keyword evidence="11" id="KW-0520">NAD</keyword>
<keyword evidence="6" id="KW-0679">Respiratory chain</keyword>
<dbReference type="InterPro" id="IPR050269">
    <property type="entry name" value="ComplexI_Subunit6"/>
</dbReference>
<keyword evidence="13 16" id="KW-0472">Membrane</keyword>
<name>A0A8T9ZXA7_9HEMI</name>
<feature type="transmembrane region" description="Helical" evidence="16">
    <location>
        <begin position="128"/>
        <end position="153"/>
    </location>
</feature>
<evidence type="ECO:0000256" key="5">
    <source>
        <dbReference type="ARBA" id="ARBA00022448"/>
    </source>
</evidence>
<evidence type="ECO:0000256" key="7">
    <source>
        <dbReference type="ARBA" id="ARBA00022692"/>
    </source>
</evidence>
<dbReference type="PANTHER" id="PTHR11435:SF1">
    <property type="entry name" value="NADH-UBIQUINONE OXIDOREDUCTASE CHAIN 6"/>
    <property type="match status" value="1"/>
</dbReference>
<evidence type="ECO:0000256" key="14">
    <source>
        <dbReference type="ARBA" id="ARBA00031019"/>
    </source>
</evidence>
<feature type="transmembrane region" description="Helical" evidence="16">
    <location>
        <begin position="46"/>
        <end position="70"/>
    </location>
</feature>
<dbReference type="EMBL" id="MW619655">
    <property type="protein sequence ID" value="UPL65426.1"/>
    <property type="molecule type" value="Genomic_DNA"/>
</dbReference>
<evidence type="ECO:0000256" key="4">
    <source>
        <dbReference type="ARBA" id="ARBA00021095"/>
    </source>
</evidence>
<feature type="transmembrane region" description="Helical" evidence="16">
    <location>
        <begin position="82"/>
        <end position="100"/>
    </location>
</feature>
<dbReference type="GO" id="GO:0031966">
    <property type="term" value="C:mitochondrial membrane"/>
    <property type="evidence" value="ECO:0007669"/>
    <property type="project" value="UniProtKB-SubCell"/>
</dbReference>
<evidence type="ECO:0000256" key="3">
    <source>
        <dbReference type="ARBA" id="ARBA00012944"/>
    </source>
</evidence>
<keyword evidence="9" id="KW-0249">Electron transport</keyword>
<evidence type="ECO:0000256" key="16">
    <source>
        <dbReference type="SAM" id="Phobius"/>
    </source>
</evidence>